<dbReference type="GO" id="GO:0016491">
    <property type="term" value="F:oxidoreductase activity"/>
    <property type="evidence" value="ECO:0007669"/>
    <property type="project" value="InterPro"/>
</dbReference>
<comment type="similarity">
    <text evidence="1">Belongs to the universal stress protein A family.</text>
</comment>
<evidence type="ECO:0000259" key="4">
    <source>
        <dbReference type="Pfam" id="PF08369"/>
    </source>
</evidence>
<dbReference type="PANTHER" id="PTHR46268">
    <property type="entry name" value="STRESS RESPONSE PROTEIN NHAX"/>
    <property type="match status" value="1"/>
</dbReference>
<feature type="domain" description="UspA" evidence="3">
    <location>
        <begin position="44"/>
        <end position="203"/>
    </location>
</feature>
<dbReference type="PRINTS" id="PR01438">
    <property type="entry name" value="UNVRSLSTRESS"/>
</dbReference>
<reference evidence="5" key="1">
    <citation type="submission" date="2018-06" db="EMBL/GenBank/DDBJ databases">
        <authorList>
            <person name="Zhirakovskaya E."/>
        </authorList>
    </citation>
    <scope>NUCLEOTIDE SEQUENCE</scope>
</reference>
<feature type="domain" description="UspA" evidence="3">
    <location>
        <begin position="213"/>
        <end position="368"/>
    </location>
</feature>
<dbReference type="InterPro" id="IPR013580">
    <property type="entry name" value="LI-POR_suB-like_C"/>
</dbReference>
<accession>A0A3B1BIS0</accession>
<dbReference type="EMBL" id="UOFX01000083">
    <property type="protein sequence ID" value="VAX11318.1"/>
    <property type="molecule type" value="Genomic_DNA"/>
</dbReference>
<dbReference type="Gene3D" id="3.40.50.620">
    <property type="entry name" value="HUPs"/>
    <property type="match status" value="2"/>
</dbReference>
<evidence type="ECO:0000256" key="2">
    <source>
        <dbReference type="SAM" id="MobiDB-lite"/>
    </source>
</evidence>
<dbReference type="PANTHER" id="PTHR46268:SF6">
    <property type="entry name" value="UNIVERSAL STRESS PROTEIN UP12"/>
    <property type="match status" value="1"/>
</dbReference>
<protein>
    <recommendedName>
        <fullName evidence="6">Universal stress protein UspA and related nucleotide-binding proteins</fullName>
    </recommendedName>
</protein>
<dbReference type="InterPro" id="IPR042298">
    <property type="entry name" value="P-CP_red_C"/>
</dbReference>
<dbReference type="CDD" id="cd00293">
    <property type="entry name" value="USP-like"/>
    <property type="match status" value="2"/>
</dbReference>
<evidence type="ECO:0000259" key="3">
    <source>
        <dbReference type="Pfam" id="PF00582"/>
    </source>
</evidence>
<evidence type="ECO:0008006" key="6">
    <source>
        <dbReference type="Google" id="ProtNLM"/>
    </source>
</evidence>
<dbReference type="InterPro" id="IPR006016">
    <property type="entry name" value="UspA"/>
</dbReference>
<dbReference type="Pfam" id="PF00582">
    <property type="entry name" value="Usp"/>
    <property type="match status" value="2"/>
</dbReference>
<feature type="domain" description="Light-independent protochlorophyllide reductase subunit B-like C-terminal" evidence="4">
    <location>
        <begin position="550"/>
        <end position="592"/>
    </location>
</feature>
<feature type="domain" description="Light-independent protochlorophyllide reductase subunit B-like C-terminal" evidence="4">
    <location>
        <begin position="640"/>
        <end position="681"/>
    </location>
</feature>
<organism evidence="5">
    <name type="scientific">hydrothermal vent metagenome</name>
    <dbReference type="NCBI Taxonomy" id="652676"/>
    <lineage>
        <taxon>unclassified sequences</taxon>
        <taxon>metagenomes</taxon>
        <taxon>ecological metagenomes</taxon>
    </lineage>
</organism>
<sequence>MVTGSTVATTRNRPSGLPFSTNPTLSMNTQTQLEASQIQPLPAYGSILLAVDSSDHSNRAITEALGLAEIWSSRLSAAHVYAAKLHDRRFRQMEGGLPEQYREEQELERQRDVHDDLITKGLNIITESYLDQVERESSKKEIKVTRRSLEGKNYREMVNEANSGNYDLLIMGALGLGAIKNSRLGTVCSRVARRSEIDTLVIKQPTRTISAGPIVVAVDGSTKSYGGLLTALALAQKWQVPVKVISAFDPYYHYVAFNRIAGVLSEEAGKVFRFQEQEQLHEEIIDSGLAKIYQGHLAVSQQIAADHDIEIETALLDGKPHDVINKYLRQVNPSLLVIGTTGIHTDAGLDIGGNTEALLHDADCAVLMSQREYQPQVDRLASVSTSWTKEAEARMERVPSFVRNMARMAILRYAQEHGHTVITESIVDEATAKLMPGHAEDAMAEIVDAYDKGELRRKPSAEDAMRWSEDATRLLLTVKDLSLRGNLSMRAEKKARVSDSRTVELAHIKPFIDDDVETGEFNPSTEALETHKSAVGREQRSEEPQPSVHWQAAALARLMRVPEGFMRDTSKERIENYARAEGHSEVTLEIAEAGLAQARAAMTAQMSGDTAESDTPKRSGCPFAKAAAPKEEEQPANIAWDQEAKAMLQNVPAGFCRDMTAKAAETMAQKEGHAEVTPAFIGQVMQTFMSGSITAKETMPWDDDARDRILRAPDMVRGMLIQEIESWTQRQGMKRVTIAAVDAVKKTWQERGVFHLDPEDPRNTSA</sequence>
<feature type="region of interest" description="Disordered" evidence="2">
    <location>
        <begin position="607"/>
        <end position="635"/>
    </location>
</feature>
<feature type="compositionally biased region" description="Basic and acidic residues" evidence="2">
    <location>
        <begin position="528"/>
        <end position="543"/>
    </location>
</feature>
<dbReference type="AlphaFoldDB" id="A0A3B1BIS0"/>
<dbReference type="InterPro" id="IPR014729">
    <property type="entry name" value="Rossmann-like_a/b/a_fold"/>
</dbReference>
<evidence type="ECO:0000256" key="1">
    <source>
        <dbReference type="ARBA" id="ARBA00008791"/>
    </source>
</evidence>
<feature type="region of interest" description="Disordered" evidence="2">
    <location>
        <begin position="526"/>
        <end position="548"/>
    </location>
</feature>
<gene>
    <name evidence="5" type="ORF">MNBD_GAMMA26-890</name>
</gene>
<dbReference type="GO" id="GO:0015995">
    <property type="term" value="P:chlorophyll biosynthetic process"/>
    <property type="evidence" value="ECO:0007669"/>
    <property type="project" value="InterPro"/>
</dbReference>
<dbReference type="Gene3D" id="1.10.8.550">
    <property type="entry name" value="Proto-chlorophyllide reductase 57 kD subunit B"/>
    <property type="match status" value="4"/>
</dbReference>
<dbReference type="GO" id="GO:0015979">
    <property type="term" value="P:photosynthesis"/>
    <property type="evidence" value="ECO:0007669"/>
    <property type="project" value="InterPro"/>
</dbReference>
<evidence type="ECO:0000313" key="5">
    <source>
        <dbReference type="EMBL" id="VAX11318.1"/>
    </source>
</evidence>
<feature type="domain" description="Light-independent protochlorophyllide reductase subunit B-like C-terminal" evidence="4">
    <location>
        <begin position="387"/>
        <end position="430"/>
    </location>
</feature>
<name>A0A3B1BIS0_9ZZZZ</name>
<dbReference type="Pfam" id="PF08369">
    <property type="entry name" value="PCP_red"/>
    <property type="match status" value="3"/>
</dbReference>
<dbReference type="InterPro" id="IPR006015">
    <property type="entry name" value="Universal_stress_UspA"/>
</dbReference>
<feature type="region of interest" description="Disordered" evidence="2">
    <location>
        <begin position="1"/>
        <end position="24"/>
    </location>
</feature>
<dbReference type="SUPFAM" id="SSF52402">
    <property type="entry name" value="Adenine nucleotide alpha hydrolases-like"/>
    <property type="match status" value="2"/>
</dbReference>
<proteinExistence type="inferred from homology"/>